<evidence type="ECO:0000313" key="2">
    <source>
        <dbReference type="EMBL" id="GAN09106.1"/>
    </source>
</evidence>
<gene>
    <name evidence="2" type="ORF">MAM1_0244c08628</name>
</gene>
<dbReference type="SUPFAM" id="SSF51735">
    <property type="entry name" value="NAD(P)-binding Rossmann-fold domains"/>
    <property type="match status" value="1"/>
</dbReference>
<proteinExistence type="predicted"/>
<dbReference type="InterPro" id="IPR051604">
    <property type="entry name" value="Ergot_Alk_Oxidoreductase"/>
</dbReference>
<organism evidence="2">
    <name type="scientific">Mucor ambiguus</name>
    <dbReference type="NCBI Taxonomy" id="91626"/>
    <lineage>
        <taxon>Eukaryota</taxon>
        <taxon>Fungi</taxon>
        <taxon>Fungi incertae sedis</taxon>
        <taxon>Mucoromycota</taxon>
        <taxon>Mucoromycotina</taxon>
        <taxon>Mucoromycetes</taxon>
        <taxon>Mucorales</taxon>
        <taxon>Mucorineae</taxon>
        <taxon>Mucoraceae</taxon>
        <taxon>Mucor</taxon>
    </lineage>
</organism>
<name>A0A0C9MEK1_9FUNG</name>
<keyword evidence="3" id="KW-1185">Reference proteome</keyword>
<protein>
    <submittedName>
        <fullName evidence="2">Nucleoside-diphosphate sugar epimerase</fullName>
    </submittedName>
</protein>
<feature type="domain" description="NmrA-like" evidence="1">
    <location>
        <begin position="4"/>
        <end position="282"/>
    </location>
</feature>
<dbReference type="InterPro" id="IPR036291">
    <property type="entry name" value="NAD(P)-bd_dom_sf"/>
</dbReference>
<dbReference type="Gene3D" id="3.90.25.10">
    <property type="entry name" value="UDP-galactose 4-epimerase, domain 1"/>
    <property type="match status" value="1"/>
</dbReference>
<dbReference type="Proteomes" id="UP000053815">
    <property type="component" value="Unassembled WGS sequence"/>
</dbReference>
<dbReference type="STRING" id="91626.A0A0C9MEK1"/>
<dbReference type="InterPro" id="IPR008030">
    <property type="entry name" value="NmrA-like"/>
</dbReference>
<dbReference type="EMBL" id="DF836533">
    <property type="protein sequence ID" value="GAN09106.1"/>
    <property type="molecule type" value="Genomic_DNA"/>
</dbReference>
<dbReference type="PANTHER" id="PTHR43162:SF1">
    <property type="entry name" value="PRESTALK A DIFFERENTIATION PROTEIN A"/>
    <property type="match status" value="1"/>
</dbReference>
<evidence type="ECO:0000313" key="3">
    <source>
        <dbReference type="Proteomes" id="UP000053815"/>
    </source>
</evidence>
<sequence>MSAEKVFVIGGTGFVGAKAVNDLLDNKIPVTLFARNPDKVASLFSNDLVNVIQGDFKDLSPIKDGIKGHTRLFLLVSDFYDFVNIKKTIATYAYEAGIKQIVDISSLVVNLGWRSTSIGSIHYYAEKAIYDIPNRGHFVTLRPGRFMSNHLGMMSPLANKGLYDNGAPNSPQGWISTNDIGAVAAVVLREDVNKHSDAVYSLIGDVVTSNERAAVLARITGHDIKYTQISQVQKYHKLMESGHFPHVFALDLVTDLDGHDDKISPVIEILLGRKPETVEEFLTANKNNLN</sequence>
<dbReference type="Gene3D" id="3.40.50.720">
    <property type="entry name" value="NAD(P)-binding Rossmann-like Domain"/>
    <property type="match status" value="1"/>
</dbReference>
<dbReference type="AlphaFoldDB" id="A0A0C9MEK1"/>
<evidence type="ECO:0000259" key="1">
    <source>
        <dbReference type="Pfam" id="PF05368"/>
    </source>
</evidence>
<accession>A0A0C9MEK1</accession>
<reference evidence="2" key="1">
    <citation type="submission" date="2014-09" db="EMBL/GenBank/DDBJ databases">
        <title>Draft genome sequence of an oleaginous Mucoromycotina fungus Mucor ambiguus NBRC6742.</title>
        <authorList>
            <person name="Takeda I."/>
            <person name="Yamane N."/>
            <person name="Morita T."/>
            <person name="Tamano K."/>
            <person name="Machida M."/>
            <person name="Baker S."/>
            <person name="Koike H."/>
        </authorList>
    </citation>
    <scope>NUCLEOTIDE SEQUENCE</scope>
    <source>
        <strain evidence="2">NBRC 6742</strain>
    </source>
</reference>
<dbReference type="PANTHER" id="PTHR43162">
    <property type="match status" value="1"/>
</dbReference>
<dbReference type="Pfam" id="PF05368">
    <property type="entry name" value="NmrA"/>
    <property type="match status" value="1"/>
</dbReference>
<dbReference type="OrthoDB" id="10254221at2759"/>